<sequence>MMYCDAVRVYGRYDQSSGTAQVRLFYGEQWHTVYTGSLINQSWKEIDLGATYAITKVGFRQKRTYYDGNVALFELWLQEGTPPYIPPPPSSVWSILSKLLARAGIFLWYNPYCAQSGPLNELNPILYVRQSSQGDTELRNLLAMVTDSIVPRAGLVFTKDLSAAEASCYEYRNAPGYHRILRGEYSRDVLITHAQVGGETKDTEIPVIESAFDWDSLIQGIDNLALKYDPDIEETDQAQWRADALLRHETQGEQGGKITVPVNC</sequence>
<accession>X1NJG1</accession>
<organism evidence="1">
    <name type="scientific">marine sediment metagenome</name>
    <dbReference type="NCBI Taxonomy" id="412755"/>
    <lineage>
        <taxon>unclassified sequences</taxon>
        <taxon>metagenomes</taxon>
        <taxon>ecological metagenomes</taxon>
    </lineage>
</organism>
<name>X1NJG1_9ZZZZ</name>
<dbReference type="EMBL" id="BARV01021724">
    <property type="protein sequence ID" value="GAI26925.1"/>
    <property type="molecule type" value="Genomic_DNA"/>
</dbReference>
<comment type="caution">
    <text evidence="1">The sequence shown here is derived from an EMBL/GenBank/DDBJ whole genome shotgun (WGS) entry which is preliminary data.</text>
</comment>
<protein>
    <submittedName>
        <fullName evidence="1">Uncharacterized protein</fullName>
    </submittedName>
</protein>
<gene>
    <name evidence="1" type="ORF">S06H3_35941</name>
</gene>
<dbReference type="AlphaFoldDB" id="X1NJG1"/>
<evidence type="ECO:0000313" key="1">
    <source>
        <dbReference type="EMBL" id="GAI26925.1"/>
    </source>
</evidence>
<feature type="non-terminal residue" evidence="1">
    <location>
        <position position="264"/>
    </location>
</feature>
<proteinExistence type="predicted"/>
<reference evidence="1" key="1">
    <citation type="journal article" date="2014" name="Front. Microbiol.">
        <title>High frequency of phylogenetically diverse reductive dehalogenase-homologous genes in deep subseafloor sedimentary metagenomes.</title>
        <authorList>
            <person name="Kawai M."/>
            <person name="Futagami T."/>
            <person name="Toyoda A."/>
            <person name="Takaki Y."/>
            <person name="Nishi S."/>
            <person name="Hori S."/>
            <person name="Arai W."/>
            <person name="Tsubouchi T."/>
            <person name="Morono Y."/>
            <person name="Uchiyama I."/>
            <person name="Ito T."/>
            <person name="Fujiyama A."/>
            <person name="Inagaki F."/>
            <person name="Takami H."/>
        </authorList>
    </citation>
    <scope>NUCLEOTIDE SEQUENCE</scope>
    <source>
        <strain evidence="1">Expedition CK06-06</strain>
    </source>
</reference>